<keyword evidence="5" id="KW-0812">Transmembrane</keyword>
<keyword evidence="10" id="KW-0333">Golgi apparatus</keyword>
<organism evidence="15 16">
    <name type="scientific">[Ruminococcus] lactaris ATCC 29176</name>
    <dbReference type="NCBI Taxonomy" id="471875"/>
    <lineage>
        <taxon>Bacteria</taxon>
        <taxon>Bacillati</taxon>
        <taxon>Bacillota</taxon>
        <taxon>Clostridia</taxon>
        <taxon>Lachnospirales</taxon>
        <taxon>Lachnospiraceae</taxon>
        <taxon>Mediterraneibacter</taxon>
    </lineage>
</organism>
<dbReference type="AlphaFoldDB" id="B5CQT2"/>
<dbReference type="GO" id="GO:0030158">
    <property type="term" value="F:protein xylosyltransferase activity"/>
    <property type="evidence" value="ECO:0007669"/>
    <property type="project" value="InterPro"/>
</dbReference>
<name>B5CQT2_9FIRM</name>
<evidence type="ECO:0000256" key="7">
    <source>
        <dbReference type="ARBA" id="ARBA00022824"/>
    </source>
</evidence>
<evidence type="ECO:0000256" key="14">
    <source>
        <dbReference type="ARBA" id="ARBA00042865"/>
    </source>
</evidence>
<comment type="subcellular location">
    <subcellularLocation>
        <location evidence="2">Endoplasmic reticulum membrane</location>
        <topology evidence="2">Single-pass type II membrane protein</topology>
    </subcellularLocation>
    <subcellularLocation>
        <location evidence="1">Golgi apparatus membrane</location>
        <topology evidence="1">Single-pass type II membrane protein</topology>
    </subcellularLocation>
</comment>
<keyword evidence="3" id="KW-0328">Glycosyltransferase</keyword>
<evidence type="ECO:0000256" key="2">
    <source>
        <dbReference type="ARBA" id="ARBA00004648"/>
    </source>
</evidence>
<proteinExistence type="predicted"/>
<dbReference type="GO" id="GO:0050650">
    <property type="term" value="P:chondroitin sulfate proteoglycan biosynthetic process"/>
    <property type="evidence" value="ECO:0007669"/>
    <property type="project" value="TreeGrafter"/>
</dbReference>
<reference evidence="15 16" key="1">
    <citation type="submission" date="2008-08" db="EMBL/GenBank/DDBJ databases">
        <title>Draft genome sequence of Ruminococcus lactaris ATCC 29176.</title>
        <authorList>
            <person name="Sudarsanam P."/>
            <person name="Ley R."/>
            <person name="Guruge J."/>
            <person name="Turnbaugh P.J."/>
            <person name="Mahowald M."/>
            <person name="Liep D."/>
            <person name="Gordon J."/>
        </authorList>
    </citation>
    <scope>NUCLEOTIDE SEQUENCE [LARGE SCALE GENOMIC DNA]</scope>
    <source>
        <strain evidence="15 16">ATCC 29176</strain>
    </source>
</reference>
<evidence type="ECO:0000256" key="9">
    <source>
        <dbReference type="ARBA" id="ARBA00022989"/>
    </source>
</evidence>
<dbReference type="GO" id="GO:0015012">
    <property type="term" value="P:heparan sulfate proteoglycan biosynthetic process"/>
    <property type="evidence" value="ECO:0007669"/>
    <property type="project" value="TreeGrafter"/>
</dbReference>
<evidence type="ECO:0000256" key="6">
    <source>
        <dbReference type="ARBA" id="ARBA00022723"/>
    </source>
</evidence>
<comment type="caution">
    <text evidence="15">The sequence shown here is derived from an EMBL/GenBank/DDBJ whole genome shotgun (WGS) entry which is preliminary data.</text>
</comment>
<dbReference type="GO" id="GO:0016020">
    <property type="term" value="C:membrane"/>
    <property type="evidence" value="ECO:0007669"/>
    <property type="project" value="InterPro"/>
</dbReference>
<keyword evidence="16" id="KW-1185">Reference proteome</keyword>
<accession>B5CQT2</accession>
<keyword evidence="7" id="KW-0256">Endoplasmic reticulum</keyword>
<evidence type="ECO:0000256" key="4">
    <source>
        <dbReference type="ARBA" id="ARBA00022679"/>
    </source>
</evidence>
<dbReference type="HOGENOM" id="CLU_032341_0_2_9"/>
<keyword evidence="11" id="KW-0472">Membrane</keyword>
<keyword evidence="8" id="KW-0735">Signal-anchor</keyword>
<dbReference type="Proteomes" id="UP000003254">
    <property type="component" value="Unassembled WGS sequence"/>
</dbReference>
<evidence type="ECO:0000256" key="12">
    <source>
        <dbReference type="ARBA" id="ARBA00023157"/>
    </source>
</evidence>
<dbReference type="PANTHER" id="PTHR46025">
    <property type="entry name" value="XYLOSYLTRANSFERASE OXT"/>
    <property type="match status" value="1"/>
</dbReference>
<evidence type="ECO:0000256" key="13">
    <source>
        <dbReference type="ARBA" id="ARBA00023180"/>
    </source>
</evidence>
<keyword evidence="6" id="KW-0479">Metal-binding</keyword>
<dbReference type="eggNOG" id="ENOG502Z86D">
    <property type="taxonomic scope" value="Bacteria"/>
</dbReference>
<evidence type="ECO:0000313" key="15">
    <source>
        <dbReference type="EMBL" id="EDY32391.1"/>
    </source>
</evidence>
<keyword evidence="12" id="KW-1015">Disulfide bond</keyword>
<protein>
    <recommendedName>
        <fullName evidence="14">Peptide O-xylosyltransferase</fullName>
    </recommendedName>
</protein>
<sequence length="287" mass="34717">MRHAYLITVHKNFRILEQFMKVLDQKGTDFYVLIDKKINTCLEKVCTYIPKNSKVIELESLKINWGGASLIEAELNLLRRASTGRYDYYHFMQGADFPIKTKEEIEHFFEINRGCEFIDYEPGNYEFAKYKCDYWHMFVNYPRYRTSKGLKILNHSFVKIQKFFRINRHDRELFHGSALCSITDECAKYILSKEKDIKKRYRYCLAADEVFLQTEIYNSKFRDRLYYNDERYSNARLIDWNRRNGNSPYVFKVEDFDLLINAKNKVFARKFEEDEYEVVDKLYQLLK</sequence>
<keyword evidence="4" id="KW-0808">Transferase</keyword>
<dbReference type="RefSeq" id="WP_005608843.1">
    <property type="nucleotide sequence ID" value="NZ_CP102292.1"/>
</dbReference>
<dbReference type="EMBL" id="ABOU02000040">
    <property type="protein sequence ID" value="EDY32391.1"/>
    <property type="molecule type" value="Genomic_DNA"/>
</dbReference>
<dbReference type="GeneID" id="77333363"/>
<evidence type="ECO:0000256" key="3">
    <source>
        <dbReference type="ARBA" id="ARBA00022676"/>
    </source>
</evidence>
<reference evidence="15 16" key="2">
    <citation type="submission" date="2008-08" db="EMBL/GenBank/DDBJ databases">
        <authorList>
            <person name="Fulton L."/>
            <person name="Clifton S."/>
            <person name="Fulton B."/>
            <person name="Xu J."/>
            <person name="Minx P."/>
            <person name="Pepin K.H."/>
            <person name="Johnson M."/>
            <person name="Bhonagiri V."/>
            <person name="Nash W.E."/>
            <person name="Mardis E.R."/>
            <person name="Wilson R.K."/>
        </authorList>
    </citation>
    <scope>NUCLEOTIDE SEQUENCE [LARGE SCALE GENOMIC DNA]</scope>
    <source>
        <strain evidence="15 16">ATCC 29176</strain>
    </source>
</reference>
<keyword evidence="13" id="KW-0325">Glycoprotein</keyword>
<dbReference type="PANTHER" id="PTHR46025:SF3">
    <property type="entry name" value="XYLOSYLTRANSFERASE OXT"/>
    <property type="match status" value="1"/>
</dbReference>
<evidence type="ECO:0000256" key="1">
    <source>
        <dbReference type="ARBA" id="ARBA00004323"/>
    </source>
</evidence>
<evidence type="ECO:0000313" key="16">
    <source>
        <dbReference type="Proteomes" id="UP000003254"/>
    </source>
</evidence>
<dbReference type="Pfam" id="PF02485">
    <property type="entry name" value="Branch"/>
    <property type="match status" value="1"/>
</dbReference>
<evidence type="ECO:0000256" key="8">
    <source>
        <dbReference type="ARBA" id="ARBA00022968"/>
    </source>
</evidence>
<dbReference type="GO" id="GO:0046872">
    <property type="term" value="F:metal ion binding"/>
    <property type="evidence" value="ECO:0007669"/>
    <property type="project" value="UniProtKB-KW"/>
</dbReference>
<evidence type="ECO:0000256" key="11">
    <source>
        <dbReference type="ARBA" id="ARBA00023136"/>
    </source>
</evidence>
<dbReference type="InterPro" id="IPR043538">
    <property type="entry name" value="XYLT"/>
</dbReference>
<dbReference type="InterPro" id="IPR003406">
    <property type="entry name" value="Glyco_trans_14"/>
</dbReference>
<evidence type="ECO:0000256" key="5">
    <source>
        <dbReference type="ARBA" id="ARBA00022692"/>
    </source>
</evidence>
<gene>
    <name evidence="15" type="ORF">RUMLAC_01829</name>
</gene>
<keyword evidence="9" id="KW-1133">Transmembrane helix</keyword>
<evidence type="ECO:0000256" key="10">
    <source>
        <dbReference type="ARBA" id="ARBA00023034"/>
    </source>
</evidence>